<feature type="transmembrane region" description="Helical" evidence="7">
    <location>
        <begin position="718"/>
        <end position="736"/>
    </location>
</feature>
<keyword evidence="4 7" id="KW-1133">Transmembrane helix</keyword>
<dbReference type="Gene3D" id="3.40.1110.10">
    <property type="entry name" value="Calcium-transporting ATPase, cytoplasmic domain N"/>
    <property type="match status" value="1"/>
</dbReference>
<evidence type="ECO:0000256" key="1">
    <source>
        <dbReference type="ARBA" id="ARBA00004651"/>
    </source>
</evidence>
<evidence type="ECO:0000256" key="3">
    <source>
        <dbReference type="ARBA" id="ARBA00022967"/>
    </source>
</evidence>
<evidence type="ECO:0000313" key="10">
    <source>
        <dbReference type="Proteomes" id="UP000177876"/>
    </source>
</evidence>
<dbReference type="PRINTS" id="PR00119">
    <property type="entry name" value="CATATPASE"/>
</dbReference>
<reference evidence="9 10" key="1">
    <citation type="journal article" date="2016" name="Nat. Commun.">
        <title>Thousands of microbial genomes shed light on interconnected biogeochemical processes in an aquifer system.</title>
        <authorList>
            <person name="Anantharaman K."/>
            <person name="Brown C.T."/>
            <person name="Hug L.A."/>
            <person name="Sharon I."/>
            <person name="Castelle C.J."/>
            <person name="Probst A.J."/>
            <person name="Thomas B.C."/>
            <person name="Singh A."/>
            <person name="Wilkins M.J."/>
            <person name="Karaoz U."/>
            <person name="Brodie E.L."/>
            <person name="Williams K.H."/>
            <person name="Hubbard S.S."/>
            <person name="Banfield J.F."/>
        </authorList>
    </citation>
    <scope>NUCLEOTIDE SEQUENCE [LARGE SCALE GENOMIC DNA]</scope>
</reference>
<dbReference type="SUPFAM" id="SSF56784">
    <property type="entry name" value="HAD-like"/>
    <property type="match status" value="1"/>
</dbReference>
<dbReference type="PANTHER" id="PTHR42861">
    <property type="entry name" value="CALCIUM-TRANSPORTING ATPASE"/>
    <property type="match status" value="1"/>
</dbReference>
<dbReference type="InterPro" id="IPR023214">
    <property type="entry name" value="HAD_sf"/>
</dbReference>
<keyword evidence="2 7" id="KW-0812">Transmembrane</keyword>
<dbReference type="Pfam" id="PF00122">
    <property type="entry name" value="E1-E2_ATPase"/>
    <property type="match status" value="1"/>
</dbReference>
<keyword evidence="3" id="KW-1278">Translocase</keyword>
<dbReference type="Gene3D" id="3.40.50.1000">
    <property type="entry name" value="HAD superfamily/HAD-like"/>
    <property type="match status" value="1"/>
</dbReference>
<dbReference type="InterPro" id="IPR059000">
    <property type="entry name" value="ATPase_P-type_domA"/>
</dbReference>
<dbReference type="InterPro" id="IPR008250">
    <property type="entry name" value="ATPase_P-typ_transduc_dom_A_sf"/>
</dbReference>
<dbReference type="SUPFAM" id="SSF81653">
    <property type="entry name" value="Calcium ATPase, transduction domain A"/>
    <property type="match status" value="1"/>
</dbReference>
<evidence type="ECO:0000313" key="9">
    <source>
        <dbReference type="EMBL" id="OFW55399.1"/>
    </source>
</evidence>
<dbReference type="AlphaFoldDB" id="A0A1F2WEX8"/>
<comment type="subcellular location">
    <subcellularLocation>
        <location evidence="1">Cell membrane</location>
        <topology evidence="1">Multi-pass membrane protein</topology>
    </subcellularLocation>
</comment>
<feature type="transmembrane region" description="Helical" evidence="7">
    <location>
        <begin position="657"/>
        <end position="679"/>
    </location>
</feature>
<gene>
    <name evidence="9" type="ORF">A2Y75_09775</name>
</gene>
<keyword evidence="5 7" id="KW-0472">Membrane</keyword>
<dbReference type="InterPro" id="IPR036412">
    <property type="entry name" value="HAD-like_sf"/>
</dbReference>
<comment type="caution">
    <text evidence="9">The sequence shown here is derived from an EMBL/GenBank/DDBJ whole genome shotgun (WGS) entry which is preliminary data.</text>
</comment>
<evidence type="ECO:0000259" key="8">
    <source>
        <dbReference type="Pfam" id="PF00122"/>
    </source>
</evidence>
<proteinExistence type="predicted"/>
<dbReference type="Proteomes" id="UP000177876">
    <property type="component" value="Unassembled WGS sequence"/>
</dbReference>
<dbReference type="InterPro" id="IPR023299">
    <property type="entry name" value="ATPase_P-typ_cyto_dom_N"/>
</dbReference>
<protein>
    <recommendedName>
        <fullName evidence="8">P-type ATPase A domain-containing protein</fullName>
    </recommendedName>
</protein>
<dbReference type="SFLD" id="SFLDS00003">
    <property type="entry name" value="Haloacid_Dehalogenase"/>
    <property type="match status" value="1"/>
</dbReference>
<sequence length="781" mass="84248">MEGGSGLQGLSQSEVQERVRDGKVNDVRQRTSRSLIYIIRANVFNRFNAILGALVAVILLKGSPGDALFGMILILNSLIGIIQEVRAKRKLDKLSLLSAPKARVIRDGKPQEIAASEVVLDDVIEVRAGDQIIVDGEMLESHDLQIDESLLTGESVPVYKNPGDSVLSGSFAGVGSGAFRATAVGMNSYAQKLTSEARKFTVVHSELRETINRILRYISWVMVPVAVTLTISQLFSNTSLSAAISATVAGLVAMVPIGLVLLTSLVFATSAIVLARRNVLVQELPAVEVLARVDVLCLDKTGTITEGQLQFDRLEVLGHEEKLPQVLGAFAAAQRSENATIAAVGSAFPAPHGWRIRGSVPFSSARKWSAMSFDDYGTWILGAPEILLQNIESDGDLRSQADSLAGSGLRVLLLSKTDSELEGDELPPGLQPEAFVLIEEKIRPDAAETIEYFREQGVTIKVISGDNPETVAEIARRVGVPDADHPIDARRLSDDIEGVAQMIEENSIFGRVVPEQKRIMVRALQSEGYVVAMTGDGVNDTLALKDADLGIAMGSGAPSTKSVSQLVLIDGKFSTLPRVVAEGRRVMANMERVSKLFISKTVYATLLAIGFAMIAKPYLFLPRQVTLVDALTIGIPGFVLSFRLSKEKYNPGFFRRIILFTLPAGFISAAMTFTADAMARAHGASLEETRTVAVIVLTIIGLGVLAFLVQPIMSWRSGLVLAMGGALAGVFLIPWLRDFFILDLPNPLILAQAFGIAAIALLLLELALRYISKLEQARRNA</sequence>
<feature type="transmembrane region" description="Helical" evidence="7">
    <location>
        <begin position="602"/>
        <end position="621"/>
    </location>
</feature>
<dbReference type="SFLD" id="SFLDF00027">
    <property type="entry name" value="p-type_atpase"/>
    <property type="match status" value="1"/>
</dbReference>
<dbReference type="InterPro" id="IPR018303">
    <property type="entry name" value="ATPase_P-typ_P_site"/>
</dbReference>
<dbReference type="GO" id="GO:0005524">
    <property type="term" value="F:ATP binding"/>
    <property type="evidence" value="ECO:0007669"/>
    <property type="project" value="InterPro"/>
</dbReference>
<dbReference type="SFLD" id="SFLDG00002">
    <property type="entry name" value="C1.7:_P-type_atpase_like"/>
    <property type="match status" value="1"/>
</dbReference>
<evidence type="ECO:0000256" key="6">
    <source>
        <dbReference type="SAM" id="MobiDB-lite"/>
    </source>
</evidence>
<feature type="transmembrane region" description="Helical" evidence="7">
    <location>
        <begin position="43"/>
        <end position="61"/>
    </location>
</feature>
<organism evidence="9 10">
    <name type="scientific">Candidatus Solincola sediminis</name>
    <dbReference type="NCBI Taxonomy" id="1797199"/>
    <lineage>
        <taxon>Bacteria</taxon>
        <taxon>Bacillati</taxon>
        <taxon>Actinomycetota</taxon>
        <taxon>Candidatus Geothermincolia</taxon>
        <taxon>Candidatus Geothermincolales</taxon>
        <taxon>Candidatus Geothermincolaceae</taxon>
        <taxon>Candidatus Solincola</taxon>
    </lineage>
</organism>
<feature type="region of interest" description="Disordered" evidence="6">
    <location>
        <begin position="1"/>
        <end position="23"/>
    </location>
</feature>
<dbReference type="SUPFAM" id="SSF81660">
    <property type="entry name" value="Metal cation-transporting ATPase, ATP-binding domain N"/>
    <property type="match status" value="1"/>
</dbReference>
<feature type="domain" description="P-type ATPase A" evidence="8">
    <location>
        <begin position="97"/>
        <end position="196"/>
    </location>
</feature>
<dbReference type="Pfam" id="PF00702">
    <property type="entry name" value="Hydrolase"/>
    <property type="match status" value="1"/>
</dbReference>
<feature type="transmembrane region" description="Helical" evidence="7">
    <location>
        <begin position="691"/>
        <end position="709"/>
    </location>
</feature>
<feature type="transmembrane region" description="Helical" evidence="7">
    <location>
        <begin position="67"/>
        <end position="85"/>
    </location>
</feature>
<dbReference type="GO" id="GO:0005886">
    <property type="term" value="C:plasma membrane"/>
    <property type="evidence" value="ECO:0007669"/>
    <property type="project" value="UniProtKB-SubCell"/>
</dbReference>
<feature type="transmembrane region" description="Helical" evidence="7">
    <location>
        <begin position="748"/>
        <end position="771"/>
    </location>
</feature>
<evidence type="ECO:0000256" key="5">
    <source>
        <dbReference type="ARBA" id="ARBA00023136"/>
    </source>
</evidence>
<dbReference type="InterPro" id="IPR023298">
    <property type="entry name" value="ATPase_P-typ_TM_dom_sf"/>
</dbReference>
<dbReference type="Gene3D" id="1.20.1110.10">
    <property type="entry name" value="Calcium-transporting ATPase, transmembrane domain"/>
    <property type="match status" value="1"/>
</dbReference>
<dbReference type="STRING" id="1797197.A2Y75_09775"/>
<dbReference type="GO" id="GO:0016887">
    <property type="term" value="F:ATP hydrolysis activity"/>
    <property type="evidence" value="ECO:0007669"/>
    <property type="project" value="InterPro"/>
</dbReference>
<feature type="transmembrane region" description="Helical" evidence="7">
    <location>
        <begin position="627"/>
        <end position="645"/>
    </location>
</feature>
<dbReference type="PROSITE" id="PS00154">
    <property type="entry name" value="ATPASE_E1_E2"/>
    <property type="match status" value="1"/>
</dbReference>
<evidence type="ECO:0000256" key="7">
    <source>
        <dbReference type="SAM" id="Phobius"/>
    </source>
</evidence>
<dbReference type="SUPFAM" id="SSF81665">
    <property type="entry name" value="Calcium ATPase, transmembrane domain M"/>
    <property type="match status" value="1"/>
</dbReference>
<feature type="transmembrane region" description="Helical" evidence="7">
    <location>
        <begin position="217"/>
        <end position="236"/>
    </location>
</feature>
<evidence type="ECO:0000256" key="4">
    <source>
        <dbReference type="ARBA" id="ARBA00022989"/>
    </source>
</evidence>
<dbReference type="InterPro" id="IPR001757">
    <property type="entry name" value="P_typ_ATPase"/>
</dbReference>
<dbReference type="InterPro" id="IPR044492">
    <property type="entry name" value="P_typ_ATPase_HD_dom"/>
</dbReference>
<accession>A0A1F2WEX8</accession>
<evidence type="ECO:0000256" key="2">
    <source>
        <dbReference type="ARBA" id="ARBA00022692"/>
    </source>
</evidence>
<dbReference type="EMBL" id="MELK01000054">
    <property type="protein sequence ID" value="OFW55399.1"/>
    <property type="molecule type" value="Genomic_DNA"/>
</dbReference>
<name>A0A1F2WEX8_9ACTN</name>
<dbReference type="PRINTS" id="PR00120">
    <property type="entry name" value="HATPASE"/>
</dbReference>
<dbReference type="NCBIfam" id="TIGR01494">
    <property type="entry name" value="ATPase_P-type"/>
    <property type="match status" value="2"/>
</dbReference>
<feature type="transmembrane region" description="Helical" evidence="7">
    <location>
        <begin position="242"/>
        <end position="275"/>
    </location>
</feature>
<dbReference type="Gene3D" id="2.70.150.10">
    <property type="entry name" value="Calcium-transporting ATPase, cytoplasmic transduction domain A"/>
    <property type="match status" value="1"/>
</dbReference>